<feature type="domain" description="Major facilitator superfamily (MFS) profile" evidence="8">
    <location>
        <begin position="20"/>
        <end position="423"/>
    </location>
</feature>
<dbReference type="GO" id="GO:0005886">
    <property type="term" value="C:plasma membrane"/>
    <property type="evidence" value="ECO:0007669"/>
    <property type="project" value="TreeGrafter"/>
</dbReference>
<feature type="region of interest" description="Disordered" evidence="6">
    <location>
        <begin position="427"/>
        <end position="450"/>
    </location>
</feature>
<feature type="transmembrane region" description="Helical" evidence="7">
    <location>
        <begin position="116"/>
        <end position="137"/>
    </location>
</feature>
<dbReference type="KEGG" id="serq:CWC46_22695"/>
<dbReference type="InterPro" id="IPR036259">
    <property type="entry name" value="MFS_trans_sf"/>
</dbReference>
<evidence type="ECO:0000256" key="3">
    <source>
        <dbReference type="ARBA" id="ARBA00022692"/>
    </source>
</evidence>
<dbReference type="AlphaFoldDB" id="A0A2I5TQ28"/>
<dbReference type="Pfam" id="PF07690">
    <property type="entry name" value="MFS_1"/>
    <property type="match status" value="1"/>
</dbReference>
<organism evidence="10 11">
    <name type="scientific">Serratia sp. (strain ATCC 39006)</name>
    <name type="common">Prodigiosinella confusarubida</name>
    <dbReference type="NCBI Taxonomy" id="104623"/>
    <lineage>
        <taxon>Bacteria</taxon>
        <taxon>Pseudomonadati</taxon>
        <taxon>Pseudomonadota</taxon>
        <taxon>Gammaproteobacteria</taxon>
        <taxon>Enterobacterales</taxon>
        <taxon>Pectobacteriaceae</taxon>
        <taxon>Prodigiosinella</taxon>
    </lineage>
</organism>
<keyword evidence="2" id="KW-0813">Transport</keyword>
<dbReference type="KEGG" id="sera:Ser39006_022685"/>
<feature type="transmembrane region" description="Helical" evidence="7">
    <location>
        <begin position="52"/>
        <end position="71"/>
    </location>
</feature>
<feature type="transmembrane region" description="Helical" evidence="7">
    <location>
        <begin position="149"/>
        <end position="169"/>
    </location>
</feature>
<keyword evidence="4 7" id="KW-1133">Transmembrane helix</keyword>
<dbReference type="GO" id="GO:0022857">
    <property type="term" value="F:transmembrane transporter activity"/>
    <property type="evidence" value="ECO:0007669"/>
    <property type="project" value="InterPro"/>
</dbReference>
<feature type="transmembrane region" description="Helical" evidence="7">
    <location>
        <begin position="280"/>
        <end position="297"/>
    </location>
</feature>
<evidence type="ECO:0000313" key="9">
    <source>
        <dbReference type="EMBL" id="AUH02344.1"/>
    </source>
</evidence>
<keyword evidence="3 7" id="KW-0812">Transmembrane</keyword>
<comment type="subcellular location">
    <subcellularLocation>
        <location evidence="1">Membrane</location>
        <topology evidence="1">Multi-pass membrane protein</topology>
    </subcellularLocation>
</comment>
<reference evidence="10" key="2">
    <citation type="submission" date="2013-09" db="EMBL/GenBank/DDBJ databases">
        <authorList>
            <person name="Wang G."/>
            <person name="Yang Y."/>
            <person name="Su Y."/>
        </authorList>
    </citation>
    <scope>NUCLEOTIDE SEQUENCE</scope>
    <source>
        <strain evidence="10">ATCC 39006</strain>
    </source>
</reference>
<proteinExistence type="predicted"/>
<dbReference type="Proteomes" id="UP000017700">
    <property type="component" value="Chromosome"/>
</dbReference>
<dbReference type="CDD" id="cd17319">
    <property type="entry name" value="MFS_ExuT_GudP_like"/>
    <property type="match status" value="1"/>
</dbReference>
<dbReference type="EMBL" id="CP025084">
    <property type="protein sequence ID" value="AUH06666.1"/>
    <property type="molecule type" value="Genomic_DNA"/>
</dbReference>
<evidence type="ECO:0000256" key="2">
    <source>
        <dbReference type="ARBA" id="ARBA00022448"/>
    </source>
</evidence>
<accession>A0A2I5TQ28</accession>
<gene>
    <name evidence="9" type="ORF">CWC46_22695</name>
    <name evidence="10" type="ORF">Ser39006_022685</name>
</gene>
<feature type="transmembrane region" description="Helical" evidence="7">
    <location>
        <begin position="375"/>
        <end position="393"/>
    </location>
</feature>
<dbReference type="InterPro" id="IPR011701">
    <property type="entry name" value="MFS"/>
</dbReference>
<dbReference type="EMBL" id="CP025085">
    <property type="protein sequence ID" value="AUH02344.1"/>
    <property type="molecule type" value="Genomic_DNA"/>
</dbReference>
<sequence length="450" mass="48939">MNMNATALQNTIPHHRWLRIIPPILITCIISYMDRVNIAFAMPGGMDQELGITASMAGLAGGIFFIGYLFLQVPGGKIAVHGSGKNFIGWSLVAWAIISILTGLVTHAWQLLTLRFALGVAEGGMLPVVLTMISNWFPDKERGRANAIVIMFVPIAGMVTSPLSGWIIATLDWRWLFIIEGLLSIVILTLWMLTVSDRPQEARWITPAEKNWLIRVLGEEQHTIASNNIKNASLGTVLSEPIIWQLIVLNFFYQTGIYGYTLWLPTILKGLTHSGMEKVGMLAILPFVGAMLGMYAISLLSDRSGKRKVFIFLPLLGFALCMLLSVVLKQHIWWSYAALVGCGVFLQAAAGVFWTIPARLFNAELAGGARGVINALGNLGGFCGPYAVGLLITYYSKDAGVYCLALSLAVAALLALLLPARCDQPHTAASSSRTAPEHIGEPHPQGAETR</sequence>
<dbReference type="PIRSF" id="PIRSF002808">
    <property type="entry name" value="Hexose_phosphate_transp"/>
    <property type="match status" value="1"/>
</dbReference>
<name>A0A2I5TQ28_SERS3</name>
<reference evidence="10 11" key="1">
    <citation type="journal article" date="2013" name="Genome Announc.">
        <title>Draft genome sequence of Serratia sp. strain ATCC 39006, a model bacterium for analysis of the biosynthesis and regulation of prodigiosin, a carbapenem, and gas vesicles.</title>
        <authorList>
            <person name="Fineran P.C."/>
            <person name="Iglesias Cans M.C."/>
            <person name="Ramsay J.P."/>
            <person name="Wilf N.M."/>
            <person name="Cossyleon D."/>
            <person name="McNeil M.B."/>
            <person name="Williamson N.R."/>
            <person name="Monson R.E."/>
            <person name="Becher S.A."/>
            <person name="Stanton J.A."/>
            <person name="Brugger K."/>
            <person name="Brown S.D."/>
            <person name="Salmond G.P."/>
        </authorList>
    </citation>
    <scope>NUCLEOTIDE SEQUENCE [LARGE SCALE GENOMIC DNA]</scope>
    <source>
        <strain evidence="10">ATCC 39006</strain>
        <strain evidence="11">ATCC 39006 / SC 11482</strain>
    </source>
</reference>
<evidence type="ECO:0000313" key="12">
    <source>
        <dbReference type="Proteomes" id="UP000233778"/>
    </source>
</evidence>
<feature type="transmembrane region" description="Helical" evidence="7">
    <location>
        <begin position="399"/>
        <end position="418"/>
    </location>
</feature>
<evidence type="ECO:0000313" key="10">
    <source>
        <dbReference type="EMBL" id="AUH06666.1"/>
    </source>
</evidence>
<feature type="transmembrane region" description="Helical" evidence="7">
    <location>
        <begin position="242"/>
        <end position="260"/>
    </location>
</feature>
<reference evidence="10" key="4">
    <citation type="submission" date="2017-11" db="EMBL/GenBank/DDBJ databases">
        <title>Complete genome sequence of Serratia sp. ATCC 39006.</title>
        <authorList>
            <person name="Hampton H.G."/>
            <person name="Jackson S.A."/>
            <person name="Jauregui R."/>
            <person name="Poulter G.T.M."/>
            <person name="Salmond G.P.C."/>
            <person name="Fineran P.C."/>
        </authorList>
    </citation>
    <scope>NUCLEOTIDE SEQUENCE</scope>
    <source>
        <strain evidence="10">ATCC 39006</strain>
    </source>
</reference>
<dbReference type="OrthoDB" id="9773957at2"/>
<dbReference type="Gene3D" id="1.20.1250.20">
    <property type="entry name" value="MFS general substrate transporter like domains"/>
    <property type="match status" value="2"/>
</dbReference>
<reference evidence="9 12" key="3">
    <citation type="submission" date="2017-11" db="EMBL/GenBank/DDBJ databases">
        <title>Complete genome sequence of Serratia sp. ATCC 39006 LacA.</title>
        <authorList>
            <person name="Hampton H.G."/>
            <person name="Jackson S.A."/>
            <person name="Jauregui R."/>
            <person name="Poulter G.T.M."/>
            <person name="Salmond G.P.C."/>
            <person name="Fineran P.C."/>
        </authorList>
    </citation>
    <scope>NUCLEOTIDE SEQUENCE [LARGE SCALE GENOMIC DNA]</scope>
    <source>
        <strain evidence="9 12">ATCC 39006</strain>
    </source>
</reference>
<keyword evidence="11" id="KW-1185">Reference proteome</keyword>
<feature type="transmembrane region" description="Helical" evidence="7">
    <location>
        <begin position="333"/>
        <end position="354"/>
    </location>
</feature>
<feature type="transmembrane region" description="Helical" evidence="7">
    <location>
        <begin position="309"/>
        <end position="327"/>
    </location>
</feature>
<dbReference type="PANTHER" id="PTHR43791">
    <property type="entry name" value="PERMEASE-RELATED"/>
    <property type="match status" value="1"/>
</dbReference>
<dbReference type="STRING" id="104623.Ser39006_00989"/>
<keyword evidence="5 7" id="KW-0472">Membrane</keyword>
<dbReference type="RefSeq" id="WP_051391447.1">
    <property type="nucleotide sequence ID" value="NZ_CP025084.1"/>
</dbReference>
<dbReference type="Proteomes" id="UP000233778">
    <property type="component" value="Chromosome"/>
</dbReference>
<evidence type="ECO:0000256" key="5">
    <source>
        <dbReference type="ARBA" id="ARBA00023136"/>
    </source>
</evidence>
<evidence type="ECO:0000313" key="11">
    <source>
        <dbReference type="Proteomes" id="UP000017700"/>
    </source>
</evidence>
<feature type="transmembrane region" description="Helical" evidence="7">
    <location>
        <begin position="20"/>
        <end position="40"/>
    </location>
</feature>
<dbReference type="InterPro" id="IPR000849">
    <property type="entry name" value="Sugar_P_transporter"/>
</dbReference>
<evidence type="ECO:0000256" key="4">
    <source>
        <dbReference type="ARBA" id="ARBA00022989"/>
    </source>
</evidence>
<dbReference type="PANTHER" id="PTHR43791:SF100">
    <property type="entry name" value="SUGAR TRANSPORTER"/>
    <property type="match status" value="1"/>
</dbReference>
<dbReference type="PROSITE" id="PS50850">
    <property type="entry name" value="MFS"/>
    <property type="match status" value="1"/>
</dbReference>
<feature type="transmembrane region" description="Helical" evidence="7">
    <location>
        <begin position="92"/>
        <end position="110"/>
    </location>
</feature>
<feature type="transmembrane region" description="Helical" evidence="7">
    <location>
        <begin position="175"/>
        <end position="193"/>
    </location>
</feature>
<evidence type="ECO:0000256" key="1">
    <source>
        <dbReference type="ARBA" id="ARBA00004141"/>
    </source>
</evidence>
<evidence type="ECO:0000259" key="8">
    <source>
        <dbReference type="PROSITE" id="PS50850"/>
    </source>
</evidence>
<evidence type="ECO:0000256" key="6">
    <source>
        <dbReference type="SAM" id="MobiDB-lite"/>
    </source>
</evidence>
<protein>
    <submittedName>
        <fullName evidence="10">MFS transporter</fullName>
    </submittedName>
</protein>
<dbReference type="SUPFAM" id="SSF103473">
    <property type="entry name" value="MFS general substrate transporter"/>
    <property type="match status" value="1"/>
</dbReference>
<dbReference type="InterPro" id="IPR020846">
    <property type="entry name" value="MFS_dom"/>
</dbReference>
<evidence type="ECO:0000256" key="7">
    <source>
        <dbReference type="SAM" id="Phobius"/>
    </source>
</evidence>